<dbReference type="InterPro" id="IPR050077">
    <property type="entry name" value="LexA_repressor"/>
</dbReference>
<keyword evidence="6" id="KW-0742">SOS response</keyword>
<dbReference type="InterPro" id="IPR015927">
    <property type="entry name" value="Peptidase_S24_S26A/B/C"/>
</dbReference>
<comment type="similarity">
    <text evidence="1 7">Belongs to the peptidase S24 family.</text>
</comment>
<dbReference type="InterPro" id="IPR036286">
    <property type="entry name" value="LexA/Signal_pep-like_sf"/>
</dbReference>
<dbReference type="CDD" id="cd06529">
    <property type="entry name" value="S24_LexA-like"/>
    <property type="match status" value="1"/>
</dbReference>
<proteinExistence type="inferred from homology"/>
<evidence type="ECO:0000256" key="1">
    <source>
        <dbReference type="ARBA" id="ARBA00007484"/>
    </source>
</evidence>
<evidence type="ECO:0000256" key="2">
    <source>
        <dbReference type="ARBA" id="ARBA00022763"/>
    </source>
</evidence>
<evidence type="ECO:0000313" key="10">
    <source>
        <dbReference type="EMBL" id="THF64466.1"/>
    </source>
</evidence>
<dbReference type="InterPro" id="IPR006197">
    <property type="entry name" value="Peptidase_S24_LexA"/>
</dbReference>
<sequence>MRKDTARKIEAGAGKPPGWLDEDHGEDGNTSPALERTGRVPLISWVRAGEFASAADLLQPGDAYEWIDTSTPVRAHTFALRVEGDSMEPEFMAGTILVVEPDIAAQPGDYVIAKNGDQEATFKQLVRDGADLYLKPLNPRYPIKPLGDSTIVGVVRESVKRYR</sequence>
<comment type="caution">
    <text evidence="10">The sequence shown here is derived from an EMBL/GenBank/DDBJ whole genome shotgun (WGS) entry which is preliminary data.</text>
</comment>
<dbReference type="EMBL" id="SSOD01000002">
    <property type="protein sequence ID" value="THF64466.1"/>
    <property type="molecule type" value="Genomic_DNA"/>
</dbReference>
<dbReference type="GO" id="GO:0009432">
    <property type="term" value="P:SOS response"/>
    <property type="evidence" value="ECO:0007669"/>
    <property type="project" value="UniProtKB-KW"/>
</dbReference>
<feature type="domain" description="Peptidase S24/S26A/S26B/S26C" evidence="9">
    <location>
        <begin position="41"/>
        <end position="155"/>
    </location>
</feature>
<dbReference type="Gene3D" id="2.10.109.10">
    <property type="entry name" value="Umud Fragment, subunit A"/>
    <property type="match status" value="1"/>
</dbReference>
<dbReference type="SUPFAM" id="SSF51306">
    <property type="entry name" value="LexA/Signal peptidase"/>
    <property type="match status" value="1"/>
</dbReference>
<accession>A0A4V3WBT4</accession>
<feature type="compositionally biased region" description="Basic and acidic residues" evidence="8">
    <location>
        <begin position="1"/>
        <end position="10"/>
    </location>
</feature>
<dbReference type="GO" id="GO:0006281">
    <property type="term" value="P:DNA repair"/>
    <property type="evidence" value="ECO:0007669"/>
    <property type="project" value="UniProtKB-KW"/>
</dbReference>
<evidence type="ECO:0000313" key="11">
    <source>
        <dbReference type="Proteomes" id="UP000307956"/>
    </source>
</evidence>
<keyword evidence="11" id="KW-1185">Reference proteome</keyword>
<evidence type="ECO:0000259" key="9">
    <source>
        <dbReference type="Pfam" id="PF00717"/>
    </source>
</evidence>
<dbReference type="PRINTS" id="PR00726">
    <property type="entry name" value="LEXASERPTASE"/>
</dbReference>
<reference evidence="10 11" key="1">
    <citation type="submission" date="2019-04" db="EMBL/GenBank/DDBJ databases">
        <title>Azoarcus rhizosphaerae sp. nov. isolated from rhizosphere of Ficus religiosa.</title>
        <authorList>
            <person name="Lin S.-Y."/>
            <person name="Hameed A."/>
            <person name="Hsu Y.-H."/>
            <person name="Young C.-C."/>
        </authorList>
    </citation>
    <scope>NUCLEOTIDE SEQUENCE [LARGE SCALE GENOMIC DNA]</scope>
    <source>
        <strain evidence="10 11">CC-YHH848</strain>
    </source>
</reference>
<organism evidence="10 11">
    <name type="scientific">Pseudothauera rhizosphaerae</name>
    <dbReference type="NCBI Taxonomy" id="2565932"/>
    <lineage>
        <taxon>Bacteria</taxon>
        <taxon>Pseudomonadati</taxon>
        <taxon>Pseudomonadota</taxon>
        <taxon>Betaproteobacteria</taxon>
        <taxon>Rhodocyclales</taxon>
        <taxon>Zoogloeaceae</taxon>
        <taxon>Pseudothauera</taxon>
    </lineage>
</organism>
<evidence type="ECO:0000256" key="3">
    <source>
        <dbReference type="ARBA" id="ARBA00022801"/>
    </source>
</evidence>
<dbReference type="GO" id="GO:0016787">
    <property type="term" value="F:hydrolase activity"/>
    <property type="evidence" value="ECO:0007669"/>
    <property type="project" value="UniProtKB-KW"/>
</dbReference>
<dbReference type="OrthoDB" id="9021722at2"/>
<feature type="region of interest" description="Disordered" evidence="8">
    <location>
        <begin position="1"/>
        <end position="35"/>
    </location>
</feature>
<protein>
    <submittedName>
        <fullName evidence="10">S24 family peptidase</fullName>
    </submittedName>
</protein>
<name>A0A4V3WBT4_9RHOO</name>
<dbReference type="GO" id="GO:0003677">
    <property type="term" value="F:DNA binding"/>
    <property type="evidence" value="ECO:0007669"/>
    <property type="project" value="InterPro"/>
</dbReference>
<keyword evidence="5" id="KW-0234">DNA repair</keyword>
<evidence type="ECO:0000256" key="7">
    <source>
        <dbReference type="RuleBase" id="RU003991"/>
    </source>
</evidence>
<evidence type="ECO:0000256" key="5">
    <source>
        <dbReference type="ARBA" id="ARBA00023204"/>
    </source>
</evidence>
<keyword evidence="3 7" id="KW-0378">Hydrolase</keyword>
<dbReference type="AlphaFoldDB" id="A0A4V3WBT4"/>
<dbReference type="PANTHER" id="PTHR33516:SF2">
    <property type="entry name" value="LEXA REPRESSOR-RELATED"/>
    <property type="match status" value="1"/>
</dbReference>
<evidence type="ECO:0000256" key="6">
    <source>
        <dbReference type="ARBA" id="ARBA00023236"/>
    </source>
</evidence>
<evidence type="ECO:0000256" key="4">
    <source>
        <dbReference type="ARBA" id="ARBA00022813"/>
    </source>
</evidence>
<evidence type="ECO:0000256" key="8">
    <source>
        <dbReference type="SAM" id="MobiDB-lite"/>
    </source>
</evidence>
<keyword evidence="4 7" id="KW-0068">Autocatalytic cleavage</keyword>
<dbReference type="Pfam" id="PF00717">
    <property type="entry name" value="Peptidase_S24"/>
    <property type="match status" value="1"/>
</dbReference>
<gene>
    <name evidence="10" type="ORF">E6O51_03270</name>
</gene>
<dbReference type="InterPro" id="IPR039418">
    <property type="entry name" value="LexA-like"/>
</dbReference>
<keyword evidence="2" id="KW-0227">DNA damage</keyword>
<dbReference type="Proteomes" id="UP000307956">
    <property type="component" value="Unassembled WGS sequence"/>
</dbReference>
<dbReference type="GO" id="GO:0006355">
    <property type="term" value="P:regulation of DNA-templated transcription"/>
    <property type="evidence" value="ECO:0007669"/>
    <property type="project" value="InterPro"/>
</dbReference>
<dbReference type="PANTHER" id="PTHR33516">
    <property type="entry name" value="LEXA REPRESSOR"/>
    <property type="match status" value="1"/>
</dbReference>